<gene>
    <name evidence="2" type="ORF">EG240_05335</name>
</gene>
<comment type="caution">
    <text evidence="2">The sequence shown here is derived from an EMBL/GenBank/DDBJ whole genome shotgun (WGS) entry which is preliminary data.</text>
</comment>
<evidence type="ECO:0000313" key="3">
    <source>
        <dbReference type="Proteomes" id="UP000275719"/>
    </source>
</evidence>
<dbReference type="Pfam" id="PF13645">
    <property type="entry name" value="YkuD_2"/>
    <property type="match status" value="1"/>
</dbReference>
<dbReference type="InterPro" id="IPR032676">
    <property type="entry name" value="YkuD_2"/>
</dbReference>
<feature type="region of interest" description="Disordered" evidence="1">
    <location>
        <begin position="1"/>
        <end position="35"/>
    </location>
</feature>
<dbReference type="PANTHER" id="PTHR38477">
    <property type="entry name" value="HYPOTHETICAL EXPORTED PROTEIN"/>
    <property type="match status" value="1"/>
</dbReference>
<evidence type="ECO:0000313" key="2">
    <source>
        <dbReference type="EMBL" id="RRJ91671.1"/>
    </source>
</evidence>
<proteinExistence type="predicted"/>
<dbReference type="AlphaFoldDB" id="A0A3P3W949"/>
<sequence>MKSSNDYLDGNGGGKKKVVTNKTTPKKNTPKKTSKEIAAVTKKEFKIEGVNKAILSKYFDLEEKNFEKPQLQSFESAFKGYFKLKSEGKINKEILTIIDFTQSSTEKRMWVIDMKKNEIIFQTVVSHGRNSGKEFANDFSNTPETFKSSLGFYKTAETYMGANGLSLRLDGLETGINDNARSRAIVIHGADYADENLGQRQGYLGRSLGCPALPLKNHKEIIEFIKEESCLFIYHDGSNDYLNKSKLLN</sequence>
<organism evidence="2 3">
    <name type="scientific">Paenimyroides tangerinum</name>
    <dbReference type="NCBI Taxonomy" id="2488728"/>
    <lineage>
        <taxon>Bacteria</taxon>
        <taxon>Pseudomonadati</taxon>
        <taxon>Bacteroidota</taxon>
        <taxon>Flavobacteriia</taxon>
        <taxon>Flavobacteriales</taxon>
        <taxon>Flavobacteriaceae</taxon>
        <taxon>Paenimyroides</taxon>
    </lineage>
</organism>
<dbReference type="EMBL" id="RQVQ01000009">
    <property type="protein sequence ID" value="RRJ91671.1"/>
    <property type="molecule type" value="Genomic_DNA"/>
</dbReference>
<keyword evidence="3" id="KW-1185">Reference proteome</keyword>
<dbReference type="Proteomes" id="UP000275719">
    <property type="component" value="Unassembled WGS sequence"/>
</dbReference>
<accession>A0A3P3W949</accession>
<evidence type="ECO:0000256" key="1">
    <source>
        <dbReference type="SAM" id="MobiDB-lite"/>
    </source>
</evidence>
<reference evidence="2 3" key="1">
    <citation type="submission" date="2018-11" db="EMBL/GenBank/DDBJ databases">
        <title>Flavobacterium sp. nov., YIM 102701-2 draft genome.</title>
        <authorList>
            <person name="Li G."/>
            <person name="Jiang Y."/>
        </authorList>
    </citation>
    <scope>NUCLEOTIDE SEQUENCE [LARGE SCALE GENOMIC DNA]</scope>
    <source>
        <strain evidence="2 3">YIM 102701-2</strain>
    </source>
</reference>
<dbReference type="PANTHER" id="PTHR38477:SF1">
    <property type="entry name" value="MUREIN L,D-TRANSPEPTIDASE CATALYTIC DOMAIN FAMILY PROTEIN"/>
    <property type="match status" value="1"/>
</dbReference>
<feature type="compositionally biased region" description="Basic residues" evidence="1">
    <location>
        <begin position="14"/>
        <end position="32"/>
    </location>
</feature>
<evidence type="ECO:0008006" key="4">
    <source>
        <dbReference type="Google" id="ProtNLM"/>
    </source>
</evidence>
<protein>
    <recommendedName>
        <fullName evidence="4">L,D-transpeptidase catalytic domain</fullName>
    </recommendedName>
</protein>
<dbReference type="OrthoDB" id="9815195at2"/>
<name>A0A3P3W949_9FLAO</name>